<dbReference type="KEGG" id="hla:Hlac_1259"/>
<reference evidence="2 3" key="1">
    <citation type="journal article" date="2016" name="Stand. Genomic Sci.">
        <title>Complete genome sequence of the Antarctic Halorubrum lacusprofundi type strain ACAM 34.</title>
        <authorList>
            <person name="Anderson I.J."/>
            <person name="DasSarma P."/>
            <person name="Lucas S."/>
            <person name="Copeland A."/>
            <person name="Lapidus A."/>
            <person name="Del Rio T.G."/>
            <person name="Tice H."/>
            <person name="Dalin E."/>
            <person name="Bruce D.C."/>
            <person name="Goodwin L."/>
            <person name="Pitluck S."/>
            <person name="Sims D."/>
            <person name="Brettin T.S."/>
            <person name="Detter J.C."/>
            <person name="Han C.S."/>
            <person name="Larimer F."/>
            <person name="Hauser L."/>
            <person name="Land M."/>
            <person name="Ivanova N."/>
            <person name="Richardson P."/>
            <person name="Cavicchioli R."/>
            <person name="DasSarma S."/>
            <person name="Woese C.R."/>
            <person name="Kyrpides N.C."/>
        </authorList>
    </citation>
    <scope>NUCLEOTIDE SEQUENCE [LARGE SCALE GENOMIC DNA]</scope>
    <source>
        <strain evidence="3">ATCC 49239 / DSM 5036 / JCM 8891 / ACAM 34</strain>
    </source>
</reference>
<dbReference type="GeneID" id="7399527"/>
<dbReference type="InterPro" id="IPR015943">
    <property type="entry name" value="WD40/YVTN_repeat-like_dom_sf"/>
</dbReference>
<dbReference type="InterPro" id="IPR051200">
    <property type="entry name" value="Host-pathogen_enzymatic-act"/>
</dbReference>
<dbReference type="HOGENOM" id="CLU_714964_0_0_2"/>
<dbReference type="EMBL" id="CP001365">
    <property type="protein sequence ID" value="ACM56851.1"/>
    <property type="molecule type" value="Genomic_DNA"/>
</dbReference>
<feature type="compositionally biased region" description="Basic and acidic residues" evidence="1">
    <location>
        <begin position="311"/>
        <end position="320"/>
    </location>
</feature>
<keyword evidence="3" id="KW-1185">Reference proteome</keyword>
<organism evidence="2 3">
    <name type="scientific">Halorubrum lacusprofundi (strain ATCC 49239 / DSM 5036 / JCM 8891 / ACAM 34)</name>
    <dbReference type="NCBI Taxonomy" id="416348"/>
    <lineage>
        <taxon>Archaea</taxon>
        <taxon>Methanobacteriati</taxon>
        <taxon>Methanobacteriota</taxon>
        <taxon>Stenosarchaea group</taxon>
        <taxon>Halobacteria</taxon>
        <taxon>Halobacteriales</taxon>
        <taxon>Haloferacaceae</taxon>
        <taxon>Halorubrum</taxon>
    </lineage>
</organism>
<dbReference type="PANTHER" id="PTHR47197">
    <property type="entry name" value="PROTEIN NIRF"/>
    <property type="match status" value="1"/>
</dbReference>
<protein>
    <recommendedName>
        <fullName evidence="4">40-residue YVTN family beta-propeller repeat-containing protein</fullName>
    </recommendedName>
</protein>
<dbReference type="InterPro" id="IPR011048">
    <property type="entry name" value="Haem_d1_sf"/>
</dbReference>
<evidence type="ECO:0000256" key="1">
    <source>
        <dbReference type="SAM" id="MobiDB-lite"/>
    </source>
</evidence>
<gene>
    <name evidence="2" type="ordered locus">Hlac_1259</name>
</gene>
<dbReference type="RefSeq" id="WP_015909993.1">
    <property type="nucleotide sequence ID" value="NC_012029.1"/>
</dbReference>
<accession>B9LNB3</accession>
<feature type="region of interest" description="Disordered" evidence="1">
    <location>
        <begin position="1"/>
        <end position="45"/>
    </location>
</feature>
<sequence>MSDDCGCGTTDADSRPSEGAVGPRPAKGSDLANDDRRNPFAEGIDRRRLLRTSGVVGATTALAGCSGGGGGGGDGDDPQPTMFVFNNGDRTVSVIDTESDELVTSAFLGTTASFPANQYSTGIDADHDVLWLNVSGGVRGIDQRTLEEVAYVETGYGPNYPNVTPDGDHLLIASGGTTGMEPEGDENHAIFRVDADRDSDTFGEVTAQIETGYVGPCDMTLGPDGDYAFVVDVADEAIRVLTVDPFETVARVGSGEPVTEGNVLPFMCTAAFDGEYLLVENGEGTLGGDPEVPREGSESLWDISDPENPEEVGKITRDDGLPGAPVTSEVSPDNEAAYLLIPGEGVGVIDLKSFEYEATLDVGGSSISASWGPNREKLYVPVQDANQVAVIDHASREVVETIGVGEAPTGAAAGTVRPESDAVSRVQASLASLGITFGEMEASWCMDDHCYCG</sequence>
<dbReference type="AlphaFoldDB" id="B9LNB3"/>
<dbReference type="Gene3D" id="2.130.10.10">
    <property type="entry name" value="YVTN repeat-like/Quinoprotein amine dehydrogenase"/>
    <property type="match status" value="2"/>
</dbReference>
<dbReference type="Proteomes" id="UP000000740">
    <property type="component" value="Chromosome 1"/>
</dbReference>
<feature type="region of interest" description="Disordered" evidence="1">
    <location>
        <begin position="285"/>
        <end position="329"/>
    </location>
</feature>
<evidence type="ECO:0000313" key="2">
    <source>
        <dbReference type="EMBL" id="ACM56851.1"/>
    </source>
</evidence>
<dbReference type="PANTHER" id="PTHR47197:SF3">
    <property type="entry name" value="DIHYDRO-HEME D1 DEHYDROGENASE"/>
    <property type="match status" value="1"/>
</dbReference>
<name>B9LNB3_HALLT</name>
<dbReference type="SUPFAM" id="SSF51004">
    <property type="entry name" value="C-terminal (heme d1) domain of cytochrome cd1-nitrite reductase"/>
    <property type="match status" value="1"/>
</dbReference>
<feature type="compositionally biased region" description="Basic and acidic residues" evidence="1">
    <location>
        <begin position="33"/>
        <end position="45"/>
    </location>
</feature>
<evidence type="ECO:0008006" key="4">
    <source>
        <dbReference type="Google" id="ProtNLM"/>
    </source>
</evidence>
<dbReference type="eggNOG" id="arCOG02562">
    <property type="taxonomic scope" value="Archaea"/>
</dbReference>
<proteinExistence type="predicted"/>
<evidence type="ECO:0000313" key="3">
    <source>
        <dbReference type="Proteomes" id="UP000000740"/>
    </source>
</evidence>